<accession>S3D679</accession>
<evidence type="ECO:0000313" key="12">
    <source>
        <dbReference type="Proteomes" id="UP000016922"/>
    </source>
</evidence>
<gene>
    <name evidence="11" type="ORF">GLAREA_07773</name>
</gene>
<sequence length="429" mass="46770">MENLHAPTVQSGPTSGPASTNGTQTSGMTFAQLQAKKDNIEAEMSALGSVLQSHGVDMNTRLITPDGFPRADLDVAQIRTTRTRIIYLRNDHKALMNVIEKFLHEHFARQAALGTGDDATNETSNTDILSASSSSIEQPAGPPFAKVNSVVDNSPADTAGLKAGDEIRNFGYVNHSNHDGLKRVGECVQGNEGSRTSSSLCLPLFSSTSYSVIMAEASGVPTFKLVLVGDGGTGKTTFVKRHLTGEFEKKYIATLGVEVHPLGFSTNLGQIQFDVWDTAGQEKFGGLRDGYYINGQCGIIMFDVTSRITYKNVPNWHRDLVRVCENVPIVLTGNKVDVKERKVKAKTITFHRKKNLQYYDISAKSNYNFEKPFLWLARKLVGNPTLEFVAAPALAPPTAQVDQALLDQYAQEMKSAADLPLPDEDDADL</sequence>
<dbReference type="InterPro" id="IPR002041">
    <property type="entry name" value="Ran_GTPase"/>
</dbReference>
<evidence type="ECO:0000259" key="10">
    <source>
        <dbReference type="Pfam" id="PF18265"/>
    </source>
</evidence>
<dbReference type="EMBL" id="KE145359">
    <property type="protein sequence ID" value="EPE32639.1"/>
    <property type="molecule type" value="Genomic_DNA"/>
</dbReference>
<dbReference type="GO" id="GO:0005525">
    <property type="term" value="F:GTP binding"/>
    <property type="evidence" value="ECO:0007669"/>
    <property type="project" value="UniProtKB-KW"/>
</dbReference>
<feature type="domain" description="Nas2 N-terminal" evidence="10">
    <location>
        <begin position="31"/>
        <end position="108"/>
    </location>
</feature>
<dbReference type="InterPro" id="IPR027417">
    <property type="entry name" value="P-loop_NTPase"/>
</dbReference>
<dbReference type="SUPFAM" id="SSF50156">
    <property type="entry name" value="PDZ domain-like"/>
    <property type="match status" value="1"/>
</dbReference>
<evidence type="ECO:0000256" key="2">
    <source>
        <dbReference type="ARBA" id="ARBA00008028"/>
    </source>
</evidence>
<evidence type="ECO:0000256" key="8">
    <source>
        <dbReference type="RuleBase" id="RU363057"/>
    </source>
</evidence>
<dbReference type="Gene3D" id="2.30.42.10">
    <property type="match status" value="1"/>
</dbReference>
<dbReference type="InterPro" id="IPR040815">
    <property type="entry name" value="Nas2_N"/>
</dbReference>
<dbReference type="GO" id="GO:0005634">
    <property type="term" value="C:nucleus"/>
    <property type="evidence" value="ECO:0007669"/>
    <property type="project" value="UniProtKB-SubCell"/>
</dbReference>
<evidence type="ECO:0000256" key="1">
    <source>
        <dbReference type="ARBA" id="ARBA00004123"/>
    </source>
</evidence>
<dbReference type="OMA" id="TRTEPTH"/>
<keyword evidence="6 8" id="KW-0342">GTP-binding</keyword>
<dbReference type="SMART" id="SM00176">
    <property type="entry name" value="RAN"/>
    <property type="match status" value="1"/>
</dbReference>
<dbReference type="PROSITE" id="PS51421">
    <property type="entry name" value="RAS"/>
    <property type="match status" value="1"/>
</dbReference>
<protein>
    <recommendedName>
        <fullName evidence="8">GTP-binding nuclear protein</fullName>
    </recommendedName>
</protein>
<dbReference type="InterPro" id="IPR036034">
    <property type="entry name" value="PDZ_sf"/>
</dbReference>
<dbReference type="GO" id="GO:0000054">
    <property type="term" value="P:ribosomal subunit export from nucleus"/>
    <property type="evidence" value="ECO:0007669"/>
    <property type="project" value="TreeGrafter"/>
</dbReference>
<feature type="region of interest" description="Disordered" evidence="9">
    <location>
        <begin position="114"/>
        <end position="151"/>
    </location>
</feature>
<dbReference type="SMART" id="SM00175">
    <property type="entry name" value="RAB"/>
    <property type="match status" value="1"/>
</dbReference>
<evidence type="ECO:0000256" key="7">
    <source>
        <dbReference type="ARBA" id="ARBA00023242"/>
    </source>
</evidence>
<keyword evidence="5 8" id="KW-0653">Protein transport</keyword>
<dbReference type="GO" id="GO:0006606">
    <property type="term" value="P:protein import into nucleus"/>
    <property type="evidence" value="ECO:0007669"/>
    <property type="project" value="TreeGrafter"/>
</dbReference>
<evidence type="ECO:0000256" key="3">
    <source>
        <dbReference type="ARBA" id="ARBA00022448"/>
    </source>
</evidence>
<dbReference type="InterPro" id="IPR001806">
    <property type="entry name" value="Small_GTPase"/>
</dbReference>
<evidence type="ECO:0000256" key="9">
    <source>
        <dbReference type="SAM" id="MobiDB-lite"/>
    </source>
</evidence>
<dbReference type="GeneID" id="19466825"/>
<dbReference type="PANTHER" id="PTHR24071:SF0">
    <property type="entry name" value="GTP-BINDING NUCLEAR PROTEIN RAN"/>
    <property type="match status" value="1"/>
</dbReference>
<dbReference type="eggNOG" id="KOG3129">
    <property type="taxonomic scope" value="Eukaryota"/>
</dbReference>
<comment type="function">
    <text evidence="8">GTP-binding protein involved in nucleocytoplasmic transport. Required for the import of protein into the nucleus and also for RNA export. Involved in chromatin condensation and control of cell cycle.</text>
</comment>
<keyword evidence="4 8" id="KW-0547">Nucleotide-binding</keyword>
<keyword evidence="12" id="KW-1185">Reference proteome</keyword>
<dbReference type="NCBIfam" id="TIGR00231">
    <property type="entry name" value="small_GTP"/>
    <property type="match status" value="1"/>
</dbReference>
<organism evidence="11 12">
    <name type="scientific">Glarea lozoyensis (strain ATCC 20868 / MF5171)</name>
    <dbReference type="NCBI Taxonomy" id="1116229"/>
    <lineage>
        <taxon>Eukaryota</taxon>
        <taxon>Fungi</taxon>
        <taxon>Dikarya</taxon>
        <taxon>Ascomycota</taxon>
        <taxon>Pezizomycotina</taxon>
        <taxon>Leotiomycetes</taxon>
        <taxon>Helotiales</taxon>
        <taxon>Helotiaceae</taxon>
        <taxon>Glarea</taxon>
    </lineage>
</organism>
<dbReference type="KEGG" id="glz:GLAREA_07773"/>
<dbReference type="CDD" id="cd00877">
    <property type="entry name" value="Ran"/>
    <property type="match status" value="1"/>
</dbReference>
<dbReference type="SMART" id="SM00174">
    <property type="entry name" value="RHO"/>
    <property type="match status" value="1"/>
</dbReference>
<dbReference type="eggNOG" id="KOG0096">
    <property type="taxonomic scope" value="Eukaryota"/>
</dbReference>
<dbReference type="HOGENOM" id="CLU_032667_0_0_1"/>
<dbReference type="Gene3D" id="3.40.50.300">
    <property type="entry name" value="P-loop containing nucleotide triphosphate hydrolases"/>
    <property type="match status" value="1"/>
</dbReference>
<dbReference type="PROSITE" id="PS51418">
    <property type="entry name" value="RAN"/>
    <property type="match status" value="1"/>
</dbReference>
<dbReference type="PROSITE" id="PS51419">
    <property type="entry name" value="RAB"/>
    <property type="match status" value="1"/>
</dbReference>
<dbReference type="OrthoDB" id="48625at2759"/>
<dbReference type="SMART" id="SM00173">
    <property type="entry name" value="RAS"/>
    <property type="match status" value="1"/>
</dbReference>
<comment type="similarity">
    <text evidence="2 8">Belongs to the small GTPase superfamily. Ran family.</text>
</comment>
<dbReference type="GO" id="GO:0003924">
    <property type="term" value="F:GTPase activity"/>
    <property type="evidence" value="ECO:0007669"/>
    <property type="project" value="InterPro"/>
</dbReference>
<feature type="compositionally biased region" description="Polar residues" evidence="9">
    <location>
        <begin position="121"/>
        <end position="137"/>
    </location>
</feature>
<dbReference type="SUPFAM" id="SSF52540">
    <property type="entry name" value="P-loop containing nucleoside triphosphate hydrolases"/>
    <property type="match status" value="1"/>
</dbReference>
<dbReference type="PANTHER" id="PTHR24071">
    <property type="entry name" value="RAN GTPASE"/>
    <property type="match status" value="1"/>
</dbReference>
<dbReference type="RefSeq" id="XP_008080651.1">
    <property type="nucleotide sequence ID" value="XM_008082460.1"/>
</dbReference>
<feature type="region of interest" description="Disordered" evidence="9">
    <location>
        <begin position="1"/>
        <end position="25"/>
    </location>
</feature>
<evidence type="ECO:0000313" key="11">
    <source>
        <dbReference type="EMBL" id="EPE32639.1"/>
    </source>
</evidence>
<evidence type="ECO:0000256" key="5">
    <source>
        <dbReference type="ARBA" id="ARBA00022927"/>
    </source>
</evidence>
<dbReference type="STRING" id="1116229.S3D679"/>
<dbReference type="PRINTS" id="PR00627">
    <property type="entry name" value="GTPRANTC4"/>
</dbReference>
<comment type="subcellular location">
    <subcellularLocation>
        <location evidence="1 8">Nucleus</location>
    </subcellularLocation>
</comment>
<dbReference type="FunFam" id="3.40.50.300:FF:000131">
    <property type="entry name" value="GTP-binding nuclear protein Ran"/>
    <property type="match status" value="1"/>
</dbReference>
<dbReference type="Pfam" id="PF00071">
    <property type="entry name" value="Ras"/>
    <property type="match status" value="1"/>
</dbReference>
<dbReference type="GO" id="GO:0005737">
    <property type="term" value="C:cytoplasm"/>
    <property type="evidence" value="ECO:0007669"/>
    <property type="project" value="TreeGrafter"/>
</dbReference>
<dbReference type="InterPro" id="IPR005225">
    <property type="entry name" value="Small_GTP-bd"/>
</dbReference>
<dbReference type="Proteomes" id="UP000016922">
    <property type="component" value="Unassembled WGS sequence"/>
</dbReference>
<dbReference type="AlphaFoldDB" id="S3D679"/>
<evidence type="ECO:0000256" key="6">
    <source>
        <dbReference type="ARBA" id="ARBA00023134"/>
    </source>
</evidence>
<reference evidence="11 12" key="1">
    <citation type="journal article" date="2013" name="BMC Genomics">
        <title>Genomics-driven discovery of the pneumocandin biosynthetic gene cluster in the fungus Glarea lozoyensis.</title>
        <authorList>
            <person name="Chen L."/>
            <person name="Yue Q."/>
            <person name="Zhang X."/>
            <person name="Xiang M."/>
            <person name="Wang C."/>
            <person name="Li S."/>
            <person name="Che Y."/>
            <person name="Ortiz-Lopez F.J."/>
            <person name="Bills G.F."/>
            <person name="Liu X."/>
            <person name="An Z."/>
        </authorList>
    </citation>
    <scope>NUCLEOTIDE SEQUENCE [LARGE SCALE GENOMIC DNA]</scope>
    <source>
        <strain evidence="12">ATCC 20868 / MF5171</strain>
    </source>
</reference>
<proteinExistence type="inferred from homology"/>
<feature type="compositionally biased region" description="Polar residues" evidence="9">
    <location>
        <begin position="8"/>
        <end position="25"/>
    </location>
</feature>
<keyword evidence="3 8" id="KW-0813">Transport</keyword>
<dbReference type="Gene3D" id="6.10.140.1710">
    <property type="match status" value="1"/>
</dbReference>
<dbReference type="Pfam" id="PF18265">
    <property type="entry name" value="Nas2_N"/>
    <property type="match status" value="1"/>
</dbReference>
<evidence type="ECO:0000256" key="4">
    <source>
        <dbReference type="ARBA" id="ARBA00022741"/>
    </source>
</evidence>
<name>S3D679_GLAL2</name>
<keyword evidence="11" id="KW-0378">Hydrolase</keyword>
<keyword evidence="7 8" id="KW-0539">Nucleus</keyword>